<dbReference type="NCBIfam" id="TIGR01120">
    <property type="entry name" value="rpiB"/>
    <property type="match status" value="1"/>
</dbReference>
<dbReference type="InterPro" id="IPR049943">
    <property type="entry name" value="Ser_HO-MeTrfase-like"/>
</dbReference>
<evidence type="ECO:0000256" key="2">
    <source>
        <dbReference type="ARBA" id="ARBA00004496"/>
    </source>
</evidence>
<dbReference type="STRING" id="48467.SAMN02745166_01820"/>
<feature type="binding site" evidence="11">
    <location>
        <position position="399"/>
    </location>
    <ligand>
        <name>(6S)-5,6,7,8-tetrahydrofolate</name>
        <dbReference type="ChEBI" id="CHEBI:57453"/>
    </ligand>
</feature>
<dbReference type="UniPathway" id="UPA00288">
    <property type="reaction ID" value="UER01023"/>
</dbReference>
<dbReference type="GO" id="GO:0005975">
    <property type="term" value="P:carbohydrate metabolic process"/>
    <property type="evidence" value="ECO:0007669"/>
    <property type="project" value="InterPro"/>
</dbReference>
<dbReference type="PANTHER" id="PTHR11680:SF35">
    <property type="entry name" value="SERINE HYDROXYMETHYLTRANSFERASE 1"/>
    <property type="match status" value="1"/>
</dbReference>
<keyword evidence="10" id="KW-0413">Isomerase</keyword>
<dbReference type="EMBL" id="FUYE01000005">
    <property type="protein sequence ID" value="SKA92013.1"/>
    <property type="molecule type" value="Genomic_DNA"/>
</dbReference>
<evidence type="ECO:0000256" key="1">
    <source>
        <dbReference type="ARBA" id="ARBA00001933"/>
    </source>
</evidence>
<evidence type="ECO:0000256" key="7">
    <source>
        <dbReference type="ARBA" id="ARBA00022563"/>
    </source>
</evidence>
<dbReference type="EC" id="2.1.2.1" evidence="11"/>
<comment type="cofactor">
    <cofactor evidence="1 11">
        <name>pyridoxal 5'-phosphate</name>
        <dbReference type="ChEBI" id="CHEBI:597326"/>
    </cofactor>
</comment>
<evidence type="ECO:0000259" key="12">
    <source>
        <dbReference type="Pfam" id="PF00464"/>
    </source>
</evidence>
<comment type="similarity">
    <text evidence="4">Belongs to the LacAB/RpiB family.</text>
</comment>
<comment type="pathway">
    <text evidence="11">Amino-acid biosynthesis; glycine biosynthesis; glycine from L-serine: step 1/1.</text>
</comment>
<dbReference type="GO" id="GO:0035999">
    <property type="term" value="P:tetrahydrofolate interconversion"/>
    <property type="evidence" value="ECO:0007669"/>
    <property type="project" value="UniProtKB-UniRule"/>
</dbReference>
<dbReference type="GO" id="GO:0019264">
    <property type="term" value="P:glycine biosynthetic process from serine"/>
    <property type="evidence" value="ECO:0007669"/>
    <property type="project" value="UniProtKB-UniRule"/>
</dbReference>
<name>A0A1T4XRM3_9BACT</name>
<feature type="binding site" evidence="11">
    <location>
        <position position="275"/>
    </location>
    <ligand>
        <name>(6S)-5,6,7,8-tetrahydrofolate</name>
        <dbReference type="ChEBI" id="CHEBI:57453"/>
    </ligand>
</feature>
<dbReference type="Gene3D" id="3.40.640.10">
    <property type="entry name" value="Type I PLP-dependent aspartate aminotransferase-like (Major domain)"/>
    <property type="match status" value="1"/>
</dbReference>
<comment type="subunit">
    <text evidence="5 11">Homodimer.</text>
</comment>
<evidence type="ECO:0000313" key="13">
    <source>
        <dbReference type="EMBL" id="SKA92013.1"/>
    </source>
</evidence>
<evidence type="ECO:0000256" key="9">
    <source>
        <dbReference type="ARBA" id="ARBA00022898"/>
    </source>
</evidence>
<dbReference type="InterPro" id="IPR036569">
    <property type="entry name" value="RpiB_LacA_LacB_sf"/>
</dbReference>
<feature type="binding site" evidence="11">
    <location>
        <begin position="279"/>
        <end position="281"/>
    </location>
    <ligand>
        <name>(6S)-5,6,7,8-tetrahydrofolate</name>
        <dbReference type="ChEBI" id="CHEBI:57453"/>
    </ligand>
</feature>
<dbReference type="GO" id="GO:0005829">
    <property type="term" value="C:cytosol"/>
    <property type="evidence" value="ECO:0007669"/>
    <property type="project" value="TreeGrafter"/>
</dbReference>
<keyword evidence="13" id="KW-0489">Methyltransferase</keyword>
<dbReference type="GO" id="GO:0030170">
    <property type="term" value="F:pyridoxal phosphate binding"/>
    <property type="evidence" value="ECO:0007669"/>
    <property type="project" value="UniProtKB-UniRule"/>
</dbReference>
<dbReference type="CDD" id="cd00378">
    <property type="entry name" value="SHMT"/>
    <property type="match status" value="1"/>
</dbReference>
<dbReference type="SUPFAM" id="SSF89623">
    <property type="entry name" value="Ribose/Galactose isomerase RpiB/AlsB"/>
    <property type="match status" value="1"/>
</dbReference>
<dbReference type="NCBIfam" id="NF000586">
    <property type="entry name" value="PRK00011.1"/>
    <property type="match status" value="1"/>
</dbReference>
<organism evidence="13 14">
    <name type="scientific">Prosthecobacter debontii</name>
    <dbReference type="NCBI Taxonomy" id="48467"/>
    <lineage>
        <taxon>Bacteria</taxon>
        <taxon>Pseudomonadati</taxon>
        <taxon>Verrucomicrobiota</taxon>
        <taxon>Verrucomicrobiia</taxon>
        <taxon>Verrucomicrobiales</taxon>
        <taxon>Verrucomicrobiaceae</taxon>
        <taxon>Prosthecobacter</taxon>
    </lineage>
</organism>
<keyword evidence="14" id="KW-1185">Reference proteome</keyword>
<dbReference type="OrthoDB" id="9803846at2"/>
<reference evidence="14" key="1">
    <citation type="submission" date="2017-02" db="EMBL/GenBank/DDBJ databases">
        <authorList>
            <person name="Varghese N."/>
            <person name="Submissions S."/>
        </authorList>
    </citation>
    <scope>NUCLEOTIDE SEQUENCE [LARGE SCALE GENOMIC DNA]</scope>
    <source>
        <strain evidence="14">ATCC 700200</strain>
    </source>
</reference>
<evidence type="ECO:0000256" key="10">
    <source>
        <dbReference type="ARBA" id="ARBA00023235"/>
    </source>
</evidence>
<dbReference type="InterPro" id="IPR004785">
    <property type="entry name" value="RpiB"/>
</dbReference>
<feature type="domain" description="Serine hydroxymethyltransferase-like" evidence="12">
    <location>
        <begin position="162"/>
        <end position="539"/>
    </location>
</feature>
<dbReference type="PROSITE" id="PS00096">
    <property type="entry name" value="SHMT"/>
    <property type="match status" value="1"/>
</dbReference>
<dbReference type="Gene3D" id="3.40.1400.10">
    <property type="entry name" value="Sugar-phosphate isomerase, RpiB/LacA/LacB"/>
    <property type="match status" value="1"/>
</dbReference>
<accession>A0A1T4XRM3</accession>
<dbReference type="GO" id="GO:0032259">
    <property type="term" value="P:methylation"/>
    <property type="evidence" value="ECO:0007669"/>
    <property type="project" value="UniProtKB-KW"/>
</dbReference>
<keyword evidence="11" id="KW-0028">Amino-acid biosynthesis</keyword>
<dbReference type="GO" id="GO:0016861">
    <property type="term" value="F:intramolecular oxidoreductase activity, interconverting aldoses and ketoses"/>
    <property type="evidence" value="ECO:0007669"/>
    <property type="project" value="UniProtKB-ARBA"/>
</dbReference>
<dbReference type="HAMAP" id="MF_00051">
    <property type="entry name" value="SHMT"/>
    <property type="match status" value="1"/>
</dbReference>
<dbReference type="InterPro" id="IPR015421">
    <property type="entry name" value="PyrdxlP-dep_Trfase_major"/>
</dbReference>
<evidence type="ECO:0000256" key="3">
    <source>
        <dbReference type="ARBA" id="ARBA00006376"/>
    </source>
</evidence>
<dbReference type="PANTHER" id="PTHR11680">
    <property type="entry name" value="SERINE HYDROXYMETHYLTRANSFERASE"/>
    <property type="match status" value="1"/>
</dbReference>
<dbReference type="InterPro" id="IPR001085">
    <property type="entry name" value="Ser_HO-MeTrfase"/>
</dbReference>
<dbReference type="GO" id="GO:0008168">
    <property type="term" value="F:methyltransferase activity"/>
    <property type="evidence" value="ECO:0007669"/>
    <property type="project" value="UniProtKB-KW"/>
</dbReference>
<dbReference type="Gene3D" id="3.90.1150.10">
    <property type="entry name" value="Aspartate Aminotransferase, domain 1"/>
    <property type="match status" value="1"/>
</dbReference>
<keyword evidence="6 11" id="KW-0963">Cytoplasm</keyword>
<evidence type="ECO:0000256" key="6">
    <source>
        <dbReference type="ARBA" id="ARBA00022490"/>
    </source>
</evidence>
<dbReference type="InterPro" id="IPR019798">
    <property type="entry name" value="Ser_HO-MeTrfase_PLP_BS"/>
</dbReference>
<evidence type="ECO:0000256" key="8">
    <source>
        <dbReference type="ARBA" id="ARBA00022679"/>
    </source>
</evidence>
<dbReference type="Pfam" id="PF02502">
    <property type="entry name" value="LacAB_rpiB"/>
    <property type="match status" value="1"/>
</dbReference>
<dbReference type="InterPro" id="IPR039429">
    <property type="entry name" value="SHMT-like_dom"/>
</dbReference>
<keyword evidence="8 11" id="KW-0808">Transferase</keyword>
<proteinExistence type="inferred from homology"/>
<evidence type="ECO:0000256" key="4">
    <source>
        <dbReference type="ARBA" id="ARBA00008754"/>
    </source>
</evidence>
<dbReference type="GO" id="GO:0004372">
    <property type="term" value="F:glycine hydroxymethyltransferase activity"/>
    <property type="evidence" value="ECO:0007669"/>
    <property type="project" value="UniProtKB-UniRule"/>
</dbReference>
<dbReference type="UniPathway" id="UPA00193"/>
<dbReference type="InterPro" id="IPR003500">
    <property type="entry name" value="RpiB_LacA_LacB"/>
</dbReference>
<evidence type="ECO:0000313" key="14">
    <source>
        <dbReference type="Proteomes" id="UP000190774"/>
    </source>
</evidence>
<dbReference type="SUPFAM" id="SSF53383">
    <property type="entry name" value="PLP-dependent transferases"/>
    <property type="match status" value="1"/>
</dbReference>
<comment type="catalytic activity">
    <reaction evidence="11">
        <text>(6R)-5,10-methylene-5,6,7,8-tetrahydrofolate + glycine + H2O = (6S)-5,6,7,8-tetrahydrofolate + L-serine</text>
        <dbReference type="Rhea" id="RHEA:15481"/>
        <dbReference type="ChEBI" id="CHEBI:15377"/>
        <dbReference type="ChEBI" id="CHEBI:15636"/>
        <dbReference type="ChEBI" id="CHEBI:33384"/>
        <dbReference type="ChEBI" id="CHEBI:57305"/>
        <dbReference type="ChEBI" id="CHEBI:57453"/>
        <dbReference type="EC" id="2.1.2.1"/>
    </reaction>
</comment>
<keyword evidence="7 11" id="KW-0554">One-carbon metabolism</keyword>
<feature type="site" description="Plays an important role in substrate specificity" evidence="11">
    <location>
        <position position="383"/>
    </location>
</feature>
<dbReference type="RefSeq" id="WP_078813007.1">
    <property type="nucleotide sequence ID" value="NZ_FUYE01000005.1"/>
</dbReference>
<feature type="modified residue" description="N6-(pyridoxal phosphate)lysine" evidence="11">
    <location>
        <position position="384"/>
    </location>
</feature>
<dbReference type="InterPro" id="IPR015422">
    <property type="entry name" value="PyrdxlP-dep_Trfase_small"/>
</dbReference>
<dbReference type="NCBIfam" id="TIGR00689">
    <property type="entry name" value="rpiB_lacA_lacB"/>
    <property type="match status" value="1"/>
</dbReference>
<comment type="pathway">
    <text evidence="11">One-carbon metabolism; tetrahydrofolate interconversion.</text>
</comment>
<sequence>MSTTTAPDLPRSLAIGSDHGGVGLKDAVVAQLTQDGYTVQDFGTHGTASVDYPDFAELVSQSVLSGQADAGILVCTTGIGMSIAANRHPGIQASLVHDAETAAITREHNDSNVLCLAAKTTSEATAQEIVTAWLKTPFAGGRHGRRVAKMNTQPQLHPLTILENSDLAVAAIVHAEQNRQQNNIELIASENFTSKAVMAAQGSCLTNKYAEGYPAKRWYGGCEEVDKVEQLAIDRVCQLFGAKYANVQPHSGSQANAAVYFSVLQPGDKVLGMNLAHGGHLTHGNPANFSGRFYNFCQYGVSQNDERIDYDELAEVAKREQPKMITAGASAYPRIIDFKKMSEIAKSVGAYLFVDMAHIAGLVAGGQHPNPMEYADFVTSTTHKSLRGPRGGIVLTNSEELIKKINSQVFPGVQGGPLMHVIAAKAVCFGECLKPEFAEYTQQIVKNAQALAARLAELGYRIVSGGTDNHLMLVDLRPRGLNGKVASETLDHAGITVNKNGIPFDTEKITLGGGIRIGTPAVTTRGMKEAEMVQIANWIDKALNNKDNADVLASIRAEIAAVNERFPLP</sequence>
<dbReference type="NCBIfam" id="NF004051">
    <property type="entry name" value="PRK05571.1"/>
    <property type="match status" value="1"/>
</dbReference>
<evidence type="ECO:0000256" key="11">
    <source>
        <dbReference type="HAMAP-Rule" id="MF_00051"/>
    </source>
</evidence>
<gene>
    <name evidence="11" type="primary">glyA</name>
    <name evidence="13" type="ORF">SAMN02745166_01820</name>
</gene>
<dbReference type="InterPro" id="IPR015424">
    <property type="entry name" value="PyrdxlP-dep_Trfase"/>
</dbReference>
<evidence type="ECO:0000256" key="5">
    <source>
        <dbReference type="ARBA" id="ARBA00011738"/>
    </source>
</evidence>
<keyword evidence="9 11" id="KW-0663">Pyridoxal phosphate</keyword>
<dbReference type="Pfam" id="PF00464">
    <property type="entry name" value="SHMT"/>
    <property type="match status" value="1"/>
</dbReference>
<dbReference type="Proteomes" id="UP000190774">
    <property type="component" value="Unassembled WGS sequence"/>
</dbReference>
<comment type="similarity">
    <text evidence="3 11">Belongs to the SHMT family.</text>
</comment>
<comment type="subcellular location">
    <subcellularLocation>
        <location evidence="2 11">Cytoplasm</location>
    </subcellularLocation>
</comment>
<dbReference type="AlphaFoldDB" id="A0A1T4XRM3"/>
<protein>
    <recommendedName>
        <fullName evidence="11">Serine hydroxymethyltransferase</fullName>
        <shortName evidence="11">SHMT</shortName>
        <shortName evidence="11">Serine methylase</shortName>
        <ecNumber evidence="11">2.1.2.1</ecNumber>
    </recommendedName>
</protein>
<dbReference type="FunFam" id="3.40.640.10:FF:000001">
    <property type="entry name" value="Serine hydroxymethyltransferase"/>
    <property type="match status" value="1"/>
</dbReference>
<comment type="function">
    <text evidence="11">Catalyzes the reversible interconversion of serine and glycine with tetrahydrofolate (THF) serving as the one-carbon carrier. This reaction serves as the major source of one-carbon groups required for the biosynthesis of purines, thymidylate, methionine, and other important biomolecules. Also exhibits THF-independent aldolase activity toward beta-hydroxyamino acids, producing glycine and aldehydes, via a retro-aldol mechanism.</text>
</comment>
<comment type="caution">
    <text evidence="11">Lacks conserved residue(s) required for the propagation of feature annotation.</text>
</comment>